<dbReference type="Gene3D" id="3.40.50.12780">
    <property type="entry name" value="N-terminal domain of ligase-like"/>
    <property type="match status" value="1"/>
</dbReference>
<dbReference type="SUPFAM" id="SSF56801">
    <property type="entry name" value="Acetyl-CoA synthetase-like"/>
    <property type="match status" value="1"/>
</dbReference>
<dbReference type="EMBL" id="CAJNOI010000452">
    <property type="protein sequence ID" value="CAF1282364.1"/>
    <property type="molecule type" value="Genomic_DNA"/>
</dbReference>
<dbReference type="PANTHER" id="PTHR43767:SF1">
    <property type="entry name" value="NONRIBOSOMAL PEPTIDE SYNTHASE PES1 (EUROFUNG)-RELATED"/>
    <property type="match status" value="1"/>
</dbReference>
<evidence type="ECO:0000313" key="6">
    <source>
        <dbReference type="Proteomes" id="UP000663877"/>
    </source>
</evidence>
<proteinExistence type="predicted"/>
<evidence type="ECO:0000313" key="4">
    <source>
        <dbReference type="EMBL" id="CAF1490370.1"/>
    </source>
</evidence>
<evidence type="ECO:0000313" key="5">
    <source>
        <dbReference type="Proteomes" id="UP000663832"/>
    </source>
</evidence>
<sequence length="524" mass="59859">MLYSLLEKSTKNRPDTIALWSNDFSCTYFELNEKVKILSAGLLKQGLQKGDRIASYLHSSPEAIQLYFACFKIGVSVVVINPFFREFEINLLVETAQPKLFITERALYENIKKLIQPFSPIINHYYLVDFASTDGSNNLLPFLDLLNTNYTIENIGTDVDVKGDQEAVIQLTSGSTGKSKCVQTNHNQKLFNVKAFESFNFDHNDKFLVISPMNTMGALDFHILPAIQYGATICFLSTNTTNDLYIKQVPPILYEQNITYLNCISSTLRNIIKEINNFTQGIYRKNMLRYVFVGGERFPDLYYENAKKCLGMYPRELYGMTETNGPCAITADNPPKCGRFKALNETIKFRITNENWEDMPHNTSGEITIYSKTIMTGYLNDEKTTQQVIKDGWLKSGDMGYLESNGTLNIVGRIKQMVICNGCNVNLIELEETLLECDDVHEVCATSVPYMEFEKPVVFVSIHSFSSKNIAEVEQYLFSYLKKKLADYKIPLYIRILDKLPKNTNGKIDRKMLKDRALEESIQD</sequence>
<evidence type="ECO:0000259" key="1">
    <source>
        <dbReference type="Pfam" id="PF00501"/>
    </source>
</evidence>
<feature type="domain" description="AMP-dependent synthetase/ligase" evidence="1">
    <location>
        <begin position="6"/>
        <end position="379"/>
    </location>
</feature>
<evidence type="ECO:0000259" key="2">
    <source>
        <dbReference type="Pfam" id="PF13193"/>
    </source>
</evidence>
<name>A0A815CE53_9BILA</name>
<dbReference type="OrthoDB" id="10253869at2759"/>
<accession>A0A815CE53</accession>
<dbReference type="EMBL" id="CAJNOM010000537">
    <property type="protein sequence ID" value="CAF1490370.1"/>
    <property type="molecule type" value="Genomic_DNA"/>
</dbReference>
<dbReference type="Proteomes" id="UP000663877">
    <property type="component" value="Unassembled WGS sequence"/>
</dbReference>
<dbReference type="AlphaFoldDB" id="A0A815CE53"/>
<comment type="caution">
    <text evidence="3">The sequence shown here is derived from an EMBL/GenBank/DDBJ whole genome shotgun (WGS) entry which is preliminary data.</text>
</comment>
<dbReference type="Pfam" id="PF13193">
    <property type="entry name" value="AMP-binding_C"/>
    <property type="match status" value="1"/>
</dbReference>
<dbReference type="InterPro" id="IPR042099">
    <property type="entry name" value="ANL_N_sf"/>
</dbReference>
<gene>
    <name evidence="3" type="ORF">BJG266_LOCUS31276</name>
    <name evidence="4" type="ORF">QVE165_LOCUS42839</name>
</gene>
<dbReference type="Proteomes" id="UP000663832">
    <property type="component" value="Unassembled WGS sequence"/>
</dbReference>
<dbReference type="InterPro" id="IPR045851">
    <property type="entry name" value="AMP-bd_C_sf"/>
</dbReference>
<protein>
    <submittedName>
        <fullName evidence="3">Uncharacterized protein</fullName>
    </submittedName>
</protein>
<dbReference type="Pfam" id="PF00501">
    <property type="entry name" value="AMP-binding"/>
    <property type="match status" value="1"/>
</dbReference>
<dbReference type="Gene3D" id="3.30.300.30">
    <property type="match status" value="1"/>
</dbReference>
<reference evidence="3" key="1">
    <citation type="submission" date="2021-02" db="EMBL/GenBank/DDBJ databases">
        <authorList>
            <person name="Nowell W R."/>
        </authorList>
    </citation>
    <scope>NUCLEOTIDE SEQUENCE</scope>
</reference>
<dbReference type="PROSITE" id="PS00455">
    <property type="entry name" value="AMP_BINDING"/>
    <property type="match status" value="1"/>
</dbReference>
<dbReference type="PANTHER" id="PTHR43767">
    <property type="entry name" value="LONG-CHAIN-FATTY-ACID--COA LIGASE"/>
    <property type="match status" value="1"/>
</dbReference>
<organism evidence="3 6">
    <name type="scientific">Adineta steineri</name>
    <dbReference type="NCBI Taxonomy" id="433720"/>
    <lineage>
        <taxon>Eukaryota</taxon>
        <taxon>Metazoa</taxon>
        <taxon>Spiralia</taxon>
        <taxon>Gnathifera</taxon>
        <taxon>Rotifera</taxon>
        <taxon>Eurotatoria</taxon>
        <taxon>Bdelloidea</taxon>
        <taxon>Adinetida</taxon>
        <taxon>Adinetidae</taxon>
        <taxon>Adineta</taxon>
    </lineage>
</organism>
<dbReference type="InterPro" id="IPR025110">
    <property type="entry name" value="AMP-bd_C"/>
</dbReference>
<evidence type="ECO:0000313" key="3">
    <source>
        <dbReference type="EMBL" id="CAF1282364.1"/>
    </source>
</evidence>
<dbReference type="GO" id="GO:0016878">
    <property type="term" value="F:acid-thiol ligase activity"/>
    <property type="evidence" value="ECO:0007669"/>
    <property type="project" value="UniProtKB-ARBA"/>
</dbReference>
<keyword evidence="5" id="KW-1185">Reference proteome</keyword>
<feature type="domain" description="AMP-binding enzyme C-terminal" evidence="2">
    <location>
        <begin position="429"/>
        <end position="507"/>
    </location>
</feature>
<dbReference type="InterPro" id="IPR050237">
    <property type="entry name" value="ATP-dep_AMP-bd_enzyme"/>
</dbReference>
<dbReference type="InterPro" id="IPR000873">
    <property type="entry name" value="AMP-dep_synth/lig_dom"/>
</dbReference>
<dbReference type="InterPro" id="IPR020845">
    <property type="entry name" value="AMP-binding_CS"/>
</dbReference>